<dbReference type="PANTHER" id="PTHR23502">
    <property type="entry name" value="MAJOR FACILITATOR SUPERFAMILY"/>
    <property type="match status" value="1"/>
</dbReference>
<comment type="subcellular location">
    <subcellularLocation>
        <location evidence="1">Membrane</location>
        <topology evidence="1">Multi-pass membrane protein</topology>
    </subcellularLocation>
</comment>
<dbReference type="GO" id="GO:0022857">
    <property type="term" value="F:transmembrane transporter activity"/>
    <property type="evidence" value="ECO:0007669"/>
    <property type="project" value="TreeGrafter"/>
</dbReference>
<dbReference type="AlphaFoldDB" id="A0A8H5ZXM3"/>
<dbReference type="InterPro" id="IPR036259">
    <property type="entry name" value="MFS_trans_sf"/>
</dbReference>
<dbReference type="Gene3D" id="1.20.1250.20">
    <property type="entry name" value="MFS general substrate transporter like domains"/>
    <property type="match status" value="1"/>
</dbReference>
<feature type="transmembrane region" description="Helical" evidence="5">
    <location>
        <begin position="148"/>
        <end position="170"/>
    </location>
</feature>
<comment type="caution">
    <text evidence="6">The sequence shown here is derived from an EMBL/GenBank/DDBJ whole genome shotgun (WGS) entry which is preliminary data.</text>
</comment>
<keyword evidence="2 5" id="KW-0812">Transmembrane</keyword>
<protein>
    <submittedName>
        <fullName evidence="6">Uncharacterized protein</fullName>
    </submittedName>
</protein>
<evidence type="ECO:0000256" key="2">
    <source>
        <dbReference type="ARBA" id="ARBA00022692"/>
    </source>
</evidence>
<dbReference type="Proteomes" id="UP000541154">
    <property type="component" value="Unassembled WGS sequence"/>
</dbReference>
<name>A0A8H5ZXM3_PETAA</name>
<keyword evidence="7" id="KW-1185">Reference proteome</keyword>
<feature type="transmembrane region" description="Helical" evidence="5">
    <location>
        <begin position="119"/>
        <end position="136"/>
    </location>
</feature>
<organism evidence="6 7">
    <name type="scientific">Petromyces alliaceus</name>
    <name type="common">Aspergillus alliaceus</name>
    <dbReference type="NCBI Taxonomy" id="209559"/>
    <lineage>
        <taxon>Eukaryota</taxon>
        <taxon>Fungi</taxon>
        <taxon>Dikarya</taxon>
        <taxon>Ascomycota</taxon>
        <taxon>Pezizomycotina</taxon>
        <taxon>Eurotiomycetes</taxon>
        <taxon>Eurotiomycetidae</taxon>
        <taxon>Eurotiales</taxon>
        <taxon>Aspergillaceae</taxon>
        <taxon>Aspergillus</taxon>
        <taxon>Aspergillus subgen. Circumdati</taxon>
    </lineage>
</organism>
<evidence type="ECO:0000313" key="6">
    <source>
        <dbReference type="EMBL" id="KAF5855763.1"/>
    </source>
</evidence>
<accession>A0A8H5ZXM3</accession>
<keyword evidence="3 5" id="KW-1133">Transmembrane helix</keyword>
<dbReference type="EMBL" id="SPNV01000387">
    <property type="protein sequence ID" value="KAF5855763.1"/>
    <property type="molecule type" value="Genomic_DNA"/>
</dbReference>
<reference evidence="6 7" key="1">
    <citation type="submission" date="2019-04" db="EMBL/GenBank/DDBJ databases">
        <title>Aspergillus burnettii sp. nov., novel species from soil in southeast Queensland.</title>
        <authorList>
            <person name="Gilchrist C.L.M."/>
            <person name="Pitt J.I."/>
            <person name="Lange L."/>
            <person name="Lacey H.J."/>
            <person name="Vuong D."/>
            <person name="Midgley D.J."/>
            <person name="Greenfield P."/>
            <person name="Bradbury M."/>
            <person name="Lacey E."/>
            <person name="Busk P.K."/>
            <person name="Pilgaard B."/>
            <person name="Chooi Y.H."/>
            <person name="Piggott A.M."/>
        </authorList>
    </citation>
    <scope>NUCLEOTIDE SEQUENCE [LARGE SCALE GENOMIC DNA]</scope>
    <source>
        <strain evidence="6 7">FRR 5400</strain>
    </source>
</reference>
<gene>
    <name evidence="6" type="ORF">ETB97_008463</name>
</gene>
<dbReference type="GO" id="GO:0005886">
    <property type="term" value="C:plasma membrane"/>
    <property type="evidence" value="ECO:0007669"/>
    <property type="project" value="TreeGrafter"/>
</dbReference>
<evidence type="ECO:0000256" key="4">
    <source>
        <dbReference type="ARBA" id="ARBA00023136"/>
    </source>
</evidence>
<dbReference type="SUPFAM" id="SSF103473">
    <property type="entry name" value="MFS general substrate transporter"/>
    <property type="match status" value="1"/>
</dbReference>
<evidence type="ECO:0000256" key="1">
    <source>
        <dbReference type="ARBA" id="ARBA00004141"/>
    </source>
</evidence>
<evidence type="ECO:0000313" key="7">
    <source>
        <dbReference type="Proteomes" id="UP000541154"/>
    </source>
</evidence>
<keyword evidence="4 5" id="KW-0472">Membrane</keyword>
<evidence type="ECO:0000256" key="3">
    <source>
        <dbReference type="ARBA" id="ARBA00022989"/>
    </source>
</evidence>
<sequence length="178" mass="19927">MASLCRSVDCIILRLSWGRPLVLRLERASRTNYGHILNAERVGKRTLNIEFYCSSLVFYSLCRACLSTDDVRKPRHWIAVDIGAASFNLGMIMTTQSFQQYVMEAFQGHVASAGAASRFLRNIFAFCFPLFAPAMYRHLGLGWGNCMLAFIFLVIGVAAPFILWIFGAGLRAKGKSML</sequence>
<proteinExistence type="predicted"/>
<dbReference type="PANTHER" id="PTHR23502:SF60">
    <property type="entry name" value="MAJOR FACILITATOR SUPERFAMILY (MFS) PROFILE DOMAIN-CONTAINING PROTEIN-RELATED"/>
    <property type="match status" value="1"/>
</dbReference>
<evidence type="ECO:0000256" key="5">
    <source>
        <dbReference type="SAM" id="Phobius"/>
    </source>
</evidence>